<feature type="region of interest" description="Disordered" evidence="2">
    <location>
        <begin position="387"/>
        <end position="537"/>
    </location>
</feature>
<keyword evidence="4" id="KW-0732">Signal</keyword>
<dbReference type="InterPro" id="IPR036779">
    <property type="entry name" value="LysM_dom_sf"/>
</dbReference>
<organism evidence="6 7">
    <name type="scientific">Beggiatoa alba B18LD</name>
    <dbReference type="NCBI Taxonomy" id="395493"/>
    <lineage>
        <taxon>Bacteria</taxon>
        <taxon>Pseudomonadati</taxon>
        <taxon>Pseudomonadota</taxon>
        <taxon>Gammaproteobacteria</taxon>
        <taxon>Thiotrichales</taxon>
        <taxon>Thiotrichaceae</taxon>
        <taxon>Beggiatoa</taxon>
    </lineage>
</organism>
<dbReference type="Gene3D" id="1.25.40.10">
    <property type="entry name" value="Tetratricopeptide repeat domain"/>
    <property type="match status" value="1"/>
</dbReference>
<feature type="coiled-coil region" evidence="1">
    <location>
        <begin position="313"/>
        <end position="375"/>
    </location>
</feature>
<dbReference type="InterPro" id="IPR011990">
    <property type="entry name" value="TPR-like_helical_dom_sf"/>
</dbReference>
<dbReference type="AlphaFoldDB" id="I3CL49"/>
<feature type="compositionally biased region" description="Low complexity" evidence="2">
    <location>
        <begin position="454"/>
        <end position="510"/>
    </location>
</feature>
<feature type="coiled-coil region" evidence="1">
    <location>
        <begin position="579"/>
        <end position="610"/>
    </location>
</feature>
<evidence type="ECO:0000259" key="5">
    <source>
        <dbReference type="PROSITE" id="PS51782"/>
    </source>
</evidence>
<dbReference type="NCBIfam" id="TIGR03504">
    <property type="entry name" value="FimV_Cterm"/>
    <property type="match status" value="1"/>
</dbReference>
<evidence type="ECO:0000313" key="6">
    <source>
        <dbReference type="EMBL" id="EIJ44342.1"/>
    </source>
</evidence>
<feature type="compositionally biased region" description="Polar residues" evidence="2">
    <location>
        <begin position="387"/>
        <end position="399"/>
    </location>
</feature>
<keyword evidence="3" id="KW-1133">Transmembrane helix</keyword>
<dbReference type="Pfam" id="PF25800">
    <property type="entry name" value="FimV_N"/>
    <property type="match status" value="1"/>
</dbReference>
<dbReference type="PROSITE" id="PS51782">
    <property type="entry name" value="LYSM"/>
    <property type="match status" value="1"/>
</dbReference>
<dbReference type="InterPro" id="IPR038440">
    <property type="entry name" value="FimV_C_sf"/>
</dbReference>
<evidence type="ECO:0000313" key="7">
    <source>
        <dbReference type="Proteomes" id="UP000005744"/>
    </source>
</evidence>
<feature type="domain" description="LysM" evidence="5">
    <location>
        <begin position="179"/>
        <end position="234"/>
    </location>
</feature>
<evidence type="ECO:0000256" key="1">
    <source>
        <dbReference type="SAM" id="Coils"/>
    </source>
</evidence>
<feature type="compositionally biased region" description="Polar residues" evidence="2">
    <location>
        <begin position="430"/>
        <end position="453"/>
    </location>
</feature>
<accession>I3CL49</accession>
<keyword evidence="1" id="KW-0175">Coiled coil</keyword>
<reference evidence="6 7" key="1">
    <citation type="submission" date="2011-11" db="EMBL/GenBank/DDBJ databases">
        <title>Improved High-Quality Draft sequence of Beggiatoa alba B18lD.</title>
        <authorList>
            <consortium name="US DOE Joint Genome Institute"/>
            <person name="Lucas S."/>
            <person name="Han J."/>
            <person name="Lapidus A."/>
            <person name="Cheng J.-F."/>
            <person name="Goodwin L."/>
            <person name="Pitluck S."/>
            <person name="Peters L."/>
            <person name="Mikhailova N."/>
            <person name="Held B."/>
            <person name="Detter J.C."/>
            <person name="Han C."/>
            <person name="Tapia R."/>
            <person name="Land M."/>
            <person name="Hauser L."/>
            <person name="Kyrpides N."/>
            <person name="Ivanova N."/>
            <person name="Pagani I."/>
            <person name="Samuel K."/>
            <person name="Teske A."/>
            <person name="Mueller J."/>
            <person name="Woyke T."/>
        </authorList>
    </citation>
    <scope>NUCLEOTIDE SEQUENCE [LARGE SCALE GENOMIC DNA]</scope>
    <source>
        <strain evidence="6 7">B18LD</strain>
    </source>
</reference>
<dbReference type="Gene3D" id="1.20.58.2200">
    <property type="match status" value="1"/>
</dbReference>
<dbReference type="HOGENOM" id="CLU_007099_0_0_6"/>
<feature type="compositionally biased region" description="Low complexity" evidence="2">
    <location>
        <begin position="400"/>
        <end position="429"/>
    </location>
</feature>
<protein>
    <submittedName>
        <fullName evidence="6">FimV N-terminal domain protein</fullName>
    </submittedName>
</protein>
<feature type="chain" id="PRO_5003668970" evidence="4">
    <location>
        <begin position="23"/>
        <end position="922"/>
    </location>
</feature>
<sequence length="922" mass="98241">MTRKLPLALALSSILFSTNANALGLSNIDVTSHLNEPFKAKINVLSIPKLDNNKDSLVATLASAEAFRRAGIERPYVLNELRFEIEPTDATQAVIHIRTNQPVKEPFLNFLVEVKWPSGRILREYTALLDPPLYEPKIASAQPPATVGAMSANKTTLLRPTGKASNSSSSSKRGTVTGGEYRTTSGDTLSSIASRTLPSNTSLRQHMNSIYDANPDAFIAGNMNRLKAGQVLRVPDFDGTLKPAEVNRAVASAASTSRPAATQKKPEKAPESALKAAAAQTGPKLTDEPSVRIAGLEQGNNAQAGNPSKSAELETLRTSLARVEEENLRLSNENKTLKEDLQKNNDLIVTMKKQLDELNTLIKLQNEQLATLQTQLSQPVKPVDSAAATTSAGTLPTVKTTTTATTTVEPTNTTATTSPTEVNPTTPTSNLPVETTVNKPTVATPVDSSTLQAGTQPTGTLPTETTVTAKPTETTTIVPNDTTATTATPDNTATTTPTTEPVTNTPTAEAGADANKTAETTSTAETATTPSTATDEAVEPTGILDIVEETIPGGLMTLGGIGGGLLLLGGGAFLLSRRRKAKEQEEEDIRQELERLKAEEQDNTDDTETLTTAKAADDAVEEDISALMQQISNEDSTSGVLNDELFEEVDVYIAYERYDQAEDLLRNALAEDPTQQEYRMKLLEVLTAAKKVDAFETEARILHDATGGKGVLWERTQALWQDLDTNRELFADSPASTSKAGVAAAAIGGAALGAGLMATSGNDDDLDFDLDMGADDTASLDTGSDDLDLDMGNDDLSLDMGADDTASLDMGNDDLSLDMSGDELNSLSLDDDTQLSLGNDDLEMDAGNFSLDNDLGLDSTDLNSDLGDLDLESDDIGDKFNLAQMYRDMEDNDTARNILSEILAEGNAEQKQKAQTMMEEIS</sequence>
<dbReference type="STRING" id="395493.BegalDRAFT_3534"/>
<dbReference type="Pfam" id="PF01476">
    <property type="entry name" value="LysM"/>
    <property type="match status" value="1"/>
</dbReference>
<name>I3CL49_9GAMM</name>
<dbReference type="eggNOG" id="COG3170">
    <property type="taxonomic scope" value="Bacteria"/>
</dbReference>
<dbReference type="Proteomes" id="UP000005744">
    <property type="component" value="Unassembled WGS sequence"/>
</dbReference>
<dbReference type="CDD" id="cd00118">
    <property type="entry name" value="LysM"/>
    <property type="match status" value="1"/>
</dbReference>
<dbReference type="InterPro" id="IPR020011">
    <property type="entry name" value="FimV_C"/>
</dbReference>
<feature type="compositionally biased region" description="Low complexity" evidence="2">
    <location>
        <begin position="250"/>
        <end position="262"/>
    </location>
</feature>
<dbReference type="InterPro" id="IPR057840">
    <property type="entry name" value="FimV_N"/>
</dbReference>
<keyword evidence="3" id="KW-0472">Membrane</keyword>
<feature type="compositionally biased region" description="Low complexity" evidence="2">
    <location>
        <begin position="517"/>
        <end position="535"/>
    </location>
</feature>
<feature type="signal peptide" evidence="4">
    <location>
        <begin position="1"/>
        <end position="22"/>
    </location>
</feature>
<dbReference type="InterPro" id="IPR018392">
    <property type="entry name" value="LysM"/>
</dbReference>
<dbReference type="OrthoDB" id="5298707at2"/>
<feature type="region of interest" description="Disordered" evidence="2">
    <location>
        <begin position="157"/>
        <end position="193"/>
    </location>
</feature>
<dbReference type="EMBL" id="JH600070">
    <property type="protein sequence ID" value="EIJ44342.1"/>
    <property type="molecule type" value="Genomic_DNA"/>
</dbReference>
<dbReference type="InterPro" id="IPR020012">
    <property type="entry name" value="LysM_FimV"/>
</dbReference>
<feature type="region of interest" description="Disordered" evidence="2">
    <location>
        <begin position="250"/>
        <end position="273"/>
    </location>
</feature>
<keyword evidence="3" id="KW-0812">Transmembrane</keyword>
<dbReference type="Gene3D" id="3.10.350.10">
    <property type="entry name" value="LysM domain"/>
    <property type="match status" value="1"/>
</dbReference>
<feature type="compositionally biased region" description="Polar residues" evidence="2">
    <location>
        <begin position="182"/>
        <end position="193"/>
    </location>
</feature>
<evidence type="ECO:0000256" key="4">
    <source>
        <dbReference type="SAM" id="SignalP"/>
    </source>
</evidence>
<dbReference type="RefSeq" id="WP_002692333.1">
    <property type="nucleotide sequence ID" value="NZ_JH600070.1"/>
</dbReference>
<dbReference type="NCBIfam" id="TIGR03505">
    <property type="entry name" value="FimV_core"/>
    <property type="match status" value="1"/>
</dbReference>
<feature type="transmembrane region" description="Helical" evidence="3">
    <location>
        <begin position="555"/>
        <end position="575"/>
    </location>
</feature>
<proteinExistence type="predicted"/>
<evidence type="ECO:0000256" key="2">
    <source>
        <dbReference type="SAM" id="MobiDB-lite"/>
    </source>
</evidence>
<gene>
    <name evidence="6" type="ORF">BegalDRAFT_3534</name>
</gene>
<keyword evidence="7" id="KW-1185">Reference proteome</keyword>
<evidence type="ECO:0000256" key="3">
    <source>
        <dbReference type="SAM" id="Phobius"/>
    </source>
</evidence>